<dbReference type="Proteomes" id="UP000318380">
    <property type="component" value="Unassembled WGS sequence"/>
</dbReference>
<comment type="function">
    <text evidence="2">Catalyzes the reduction of dTDP-6-deoxy-L-lyxo-4-hexulose to yield dTDP-L-rhamnose.</text>
</comment>
<dbReference type="OrthoDB" id="9803892at2"/>
<dbReference type="Gene3D" id="3.90.25.10">
    <property type="entry name" value="UDP-galactose 4-epimerase, domain 1"/>
    <property type="match status" value="1"/>
</dbReference>
<dbReference type="RefSeq" id="WP_145805642.1">
    <property type="nucleotide sequence ID" value="NZ_VIVK01000001.1"/>
</dbReference>
<dbReference type="GO" id="GO:0008831">
    <property type="term" value="F:dTDP-4-dehydrorhamnose reductase activity"/>
    <property type="evidence" value="ECO:0007669"/>
    <property type="project" value="UniProtKB-EC"/>
</dbReference>
<organism evidence="4 5">
    <name type="scientific">Kribbella amoyensis</name>
    <dbReference type="NCBI Taxonomy" id="996641"/>
    <lineage>
        <taxon>Bacteria</taxon>
        <taxon>Bacillati</taxon>
        <taxon>Actinomycetota</taxon>
        <taxon>Actinomycetes</taxon>
        <taxon>Propionibacteriales</taxon>
        <taxon>Kribbellaceae</taxon>
        <taxon>Kribbella</taxon>
    </lineage>
</organism>
<dbReference type="InterPro" id="IPR036291">
    <property type="entry name" value="NAD(P)-bd_dom_sf"/>
</dbReference>
<keyword evidence="2" id="KW-0560">Oxidoreductase</keyword>
<feature type="domain" description="RmlD-like substrate binding" evidence="3">
    <location>
        <begin position="1"/>
        <end position="275"/>
    </location>
</feature>
<dbReference type="PANTHER" id="PTHR10491:SF4">
    <property type="entry name" value="METHIONINE ADENOSYLTRANSFERASE 2 SUBUNIT BETA"/>
    <property type="match status" value="1"/>
</dbReference>
<dbReference type="NCBIfam" id="TIGR01214">
    <property type="entry name" value="rmlD"/>
    <property type="match status" value="1"/>
</dbReference>
<dbReference type="EC" id="1.1.1.133" evidence="2"/>
<proteinExistence type="inferred from homology"/>
<protein>
    <recommendedName>
        <fullName evidence="2">dTDP-4-dehydrorhamnose reductase</fullName>
        <ecNumber evidence="2">1.1.1.133</ecNumber>
    </recommendedName>
</protein>
<dbReference type="PANTHER" id="PTHR10491">
    <property type="entry name" value="DTDP-4-DEHYDRORHAMNOSE REDUCTASE"/>
    <property type="match status" value="1"/>
</dbReference>
<dbReference type="AlphaFoldDB" id="A0A561BQF1"/>
<comment type="similarity">
    <text evidence="1 2">Belongs to the dTDP-4-dehydrorhamnose reductase family.</text>
</comment>
<keyword evidence="2" id="KW-0521">NADP</keyword>
<comment type="caution">
    <text evidence="4">The sequence shown here is derived from an EMBL/GenBank/DDBJ whole genome shotgun (WGS) entry which is preliminary data.</text>
</comment>
<gene>
    <name evidence="4" type="ORF">FB561_2195</name>
</gene>
<dbReference type="Pfam" id="PF04321">
    <property type="entry name" value="RmlD_sub_bind"/>
    <property type="match status" value="1"/>
</dbReference>
<dbReference type="SUPFAM" id="SSF51735">
    <property type="entry name" value="NAD(P)-binding Rossmann-fold domains"/>
    <property type="match status" value="1"/>
</dbReference>
<accession>A0A561BQF1</accession>
<dbReference type="InterPro" id="IPR029903">
    <property type="entry name" value="RmlD-like-bd"/>
</dbReference>
<evidence type="ECO:0000256" key="2">
    <source>
        <dbReference type="RuleBase" id="RU364082"/>
    </source>
</evidence>
<evidence type="ECO:0000313" key="5">
    <source>
        <dbReference type="Proteomes" id="UP000318380"/>
    </source>
</evidence>
<dbReference type="InterPro" id="IPR005913">
    <property type="entry name" value="dTDP_dehydrorham_reduct"/>
</dbReference>
<evidence type="ECO:0000313" key="4">
    <source>
        <dbReference type="EMBL" id="TWD81091.1"/>
    </source>
</evidence>
<sequence length="279" mass="29540">MAVLVTGAGGQLGKALGGRLPDARLVTSAELDITSRPALDAFDWTGITAIVNAAAWTAVDKAEDAEHTLSAWDVNATGVANLAWHARRLGIPLVHVSTDYVFDSADGFLAVDQRIDPQGVYGITKAAGELAARLAPTYYVVRTSWVFGDGPNFVRTMLRVGADRDELTVVGDQYGRPTYTVDLAAALIGLLDSGAPSGTYHATGDGDVVSWADFAAAILENSSCKVRPISSEEYSAGKTNIAPRPSNSALDLSALEAAGVRMRDWRQALAEYLLETDRG</sequence>
<dbReference type="EMBL" id="VIVK01000001">
    <property type="protein sequence ID" value="TWD81091.1"/>
    <property type="molecule type" value="Genomic_DNA"/>
</dbReference>
<name>A0A561BQF1_9ACTN</name>
<dbReference type="UniPathway" id="UPA00124"/>
<evidence type="ECO:0000259" key="3">
    <source>
        <dbReference type="Pfam" id="PF04321"/>
    </source>
</evidence>
<reference evidence="4 5" key="1">
    <citation type="submission" date="2019-06" db="EMBL/GenBank/DDBJ databases">
        <title>Sequencing the genomes of 1000 actinobacteria strains.</title>
        <authorList>
            <person name="Klenk H.-P."/>
        </authorList>
    </citation>
    <scope>NUCLEOTIDE SEQUENCE [LARGE SCALE GENOMIC DNA]</scope>
    <source>
        <strain evidence="4 5">DSM 24683</strain>
    </source>
</reference>
<comment type="pathway">
    <text evidence="2">Carbohydrate biosynthesis; dTDP-L-rhamnose biosynthesis.</text>
</comment>
<dbReference type="Gene3D" id="3.40.50.720">
    <property type="entry name" value="NAD(P)-binding Rossmann-like Domain"/>
    <property type="match status" value="1"/>
</dbReference>
<evidence type="ECO:0000256" key="1">
    <source>
        <dbReference type="ARBA" id="ARBA00010944"/>
    </source>
</evidence>
<dbReference type="GO" id="GO:0019305">
    <property type="term" value="P:dTDP-rhamnose biosynthetic process"/>
    <property type="evidence" value="ECO:0007669"/>
    <property type="project" value="UniProtKB-UniPathway"/>
</dbReference>
<dbReference type="CDD" id="cd05254">
    <property type="entry name" value="dTDP_HR_like_SDR_e"/>
    <property type="match status" value="1"/>
</dbReference>
<keyword evidence="5" id="KW-1185">Reference proteome</keyword>